<sequence>MEKSKRDPREPLCPGGIIQGNPILEAVLNPDPKNARVFFSHKKINEHCSNICKEQQKCSEEHKKTILDLFRSYNKPVIES</sequence>
<name>K1XYM2_9BACT</name>
<evidence type="ECO:0000313" key="1">
    <source>
        <dbReference type="EMBL" id="EKD25458.1"/>
    </source>
</evidence>
<comment type="caution">
    <text evidence="1">The sequence shown here is derived from an EMBL/GenBank/DDBJ whole genome shotgun (WGS) entry which is preliminary data.</text>
</comment>
<proteinExistence type="predicted"/>
<gene>
    <name evidence="1" type="ORF">ACD_80C00048G0003</name>
</gene>
<accession>K1XYM2</accession>
<organism evidence="1">
    <name type="scientific">uncultured bacterium</name>
    <name type="common">gcode 4</name>
    <dbReference type="NCBI Taxonomy" id="1234023"/>
    <lineage>
        <taxon>Bacteria</taxon>
        <taxon>environmental samples</taxon>
    </lineage>
</organism>
<dbReference type="EMBL" id="AMFJ01036055">
    <property type="protein sequence ID" value="EKD25458.1"/>
    <property type="molecule type" value="Genomic_DNA"/>
</dbReference>
<dbReference type="AlphaFoldDB" id="K1XYM2"/>
<reference evidence="1" key="1">
    <citation type="journal article" date="2012" name="Science">
        <title>Fermentation, hydrogen, and sulfur metabolism in multiple uncultivated bacterial phyla.</title>
        <authorList>
            <person name="Wrighton K.C."/>
            <person name="Thomas B.C."/>
            <person name="Sharon I."/>
            <person name="Miller C.S."/>
            <person name="Castelle C.J."/>
            <person name="VerBerkmoes N.C."/>
            <person name="Wilkins M.J."/>
            <person name="Hettich R.L."/>
            <person name="Lipton M.S."/>
            <person name="Williams K.H."/>
            <person name="Long P.E."/>
            <person name="Banfield J.F."/>
        </authorList>
    </citation>
    <scope>NUCLEOTIDE SEQUENCE [LARGE SCALE GENOMIC DNA]</scope>
</reference>
<protein>
    <submittedName>
        <fullName evidence="1">Uncharacterized protein</fullName>
    </submittedName>
</protein>